<dbReference type="PANTHER" id="PTHR23150:SF35">
    <property type="entry name" value="BLL6746 PROTEIN"/>
    <property type="match status" value="1"/>
</dbReference>
<proteinExistence type="predicted"/>
<dbReference type="GO" id="GO:0120147">
    <property type="term" value="F:formylglycine-generating oxidase activity"/>
    <property type="evidence" value="ECO:0007669"/>
    <property type="project" value="TreeGrafter"/>
</dbReference>
<name>A0A9X5ARJ2_9BRAD</name>
<organism evidence="3 4">
    <name type="scientific">Rhodoplanes serenus</name>
    <dbReference type="NCBI Taxonomy" id="200615"/>
    <lineage>
        <taxon>Bacteria</taxon>
        <taxon>Pseudomonadati</taxon>
        <taxon>Pseudomonadota</taxon>
        <taxon>Alphaproteobacteria</taxon>
        <taxon>Hyphomicrobiales</taxon>
        <taxon>Nitrobacteraceae</taxon>
        <taxon>Rhodoplanes</taxon>
    </lineage>
</organism>
<comment type="caution">
    <text evidence="3">The sequence shown here is derived from an EMBL/GenBank/DDBJ whole genome shotgun (WGS) entry which is preliminary data.</text>
</comment>
<dbReference type="InterPro" id="IPR005532">
    <property type="entry name" value="SUMF_dom"/>
</dbReference>
<dbReference type="InterPro" id="IPR011600">
    <property type="entry name" value="Pept_C14_caspase"/>
</dbReference>
<dbReference type="GO" id="GO:0004197">
    <property type="term" value="F:cysteine-type endopeptidase activity"/>
    <property type="evidence" value="ECO:0007669"/>
    <property type="project" value="InterPro"/>
</dbReference>
<feature type="compositionally biased region" description="Low complexity" evidence="1">
    <location>
        <begin position="303"/>
        <end position="314"/>
    </location>
</feature>
<dbReference type="EMBL" id="WNKV01000002">
    <property type="protein sequence ID" value="MTW15170.1"/>
    <property type="molecule type" value="Genomic_DNA"/>
</dbReference>
<dbReference type="InterPro" id="IPR051043">
    <property type="entry name" value="Sulfatase_Mod_Factor_Kinase"/>
</dbReference>
<evidence type="ECO:0000313" key="4">
    <source>
        <dbReference type="Proteomes" id="UP000438991"/>
    </source>
</evidence>
<dbReference type="PROSITE" id="PS50208">
    <property type="entry name" value="CASPASE_P20"/>
    <property type="match status" value="1"/>
</dbReference>
<evidence type="ECO:0000256" key="1">
    <source>
        <dbReference type="SAM" id="MobiDB-lite"/>
    </source>
</evidence>
<dbReference type="InterPro" id="IPR042095">
    <property type="entry name" value="SUMF_sf"/>
</dbReference>
<evidence type="ECO:0000313" key="3">
    <source>
        <dbReference type="EMBL" id="MTW15170.1"/>
    </source>
</evidence>
<dbReference type="InterPro" id="IPR016187">
    <property type="entry name" value="CTDL_fold"/>
</dbReference>
<dbReference type="SUPFAM" id="SSF52129">
    <property type="entry name" value="Caspase-like"/>
    <property type="match status" value="1"/>
</dbReference>
<sequence>MTCPLVRHGLPRVAAPRGASPSIRRRRGAGALAGLVVAVTLGLAALLAHVPPAAAEGRYALVIGNDIYAHLGPERQLRNAVRDARLMRDTLAGLGFAVVYGENLDRRAMIDRLSDVAARLGRDDIAFVYFAGHGVALGGANYLLPSDIPEPRAAGRGEEARLAEHALAEAALVERLAAAGARVAVLVLDACRDNPLQGSDRRALGSARGLAQSTPPHGLFAIYAAGFGQAALDRLGPDDPHPNSVFTRVFAETLATPGLDLKAVATQTRRKVVALARAVGHEQVPAYDDQLLGPDVYLADAAPAAPAEPRTAPSQPAPPPPVPPRPAPRSGTGEAEPRIGEVLRDCESCPAMVVLPAGAFTMGSPDHEPLRIANEGPQHPVVVPRAFAMGRFEVTVGEFAAFVAETGHDTSGRCYTYENGLVEERAGRDWRNPGYPQTSTHPVACVSWRDADAYVDWLSRKTGHDYRLPSEAEWEYALRGESRPGPASRYHFGDDQTAMCGYGNGADLSLRSALAAHGPSLIFPCRDGFVHAGPVGRLAPNAFGLFDMHGNLAEWTADCWSDSHAGAPASAAVARRDGDCTRRVLRGGSWVDDQRRLRAAYRTMLGTGDRSAIVGFRVMRTLDR</sequence>
<dbReference type="Pfam" id="PF00656">
    <property type="entry name" value="Peptidase_C14"/>
    <property type="match status" value="1"/>
</dbReference>
<feature type="region of interest" description="Disordered" evidence="1">
    <location>
        <begin position="303"/>
        <end position="336"/>
    </location>
</feature>
<feature type="domain" description="Caspase family p20" evidence="2">
    <location>
        <begin position="56"/>
        <end position="195"/>
    </location>
</feature>
<dbReference type="Proteomes" id="UP000438991">
    <property type="component" value="Unassembled WGS sequence"/>
</dbReference>
<reference evidence="3 4" key="1">
    <citation type="submission" date="2019-11" db="EMBL/GenBank/DDBJ databases">
        <title>Whole-genome sequence of Rhodoplanes serenus DSM 18633, type strain.</title>
        <authorList>
            <person name="Kyndt J.A."/>
            <person name="Meyer T.E."/>
        </authorList>
    </citation>
    <scope>NUCLEOTIDE SEQUENCE [LARGE SCALE GENOMIC DNA]</scope>
    <source>
        <strain evidence="3 4">DSM 18633</strain>
    </source>
</reference>
<accession>A0A9X5ARJ2</accession>
<dbReference type="InterPro" id="IPR029030">
    <property type="entry name" value="Caspase-like_dom_sf"/>
</dbReference>
<dbReference type="InterPro" id="IPR001309">
    <property type="entry name" value="Pept_C14_p20"/>
</dbReference>
<gene>
    <name evidence="3" type="ORF">GJ689_02995</name>
</gene>
<protein>
    <submittedName>
        <fullName evidence="3">SUMF1/EgtB/PvdO family nonheme iron enzyme</fullName>
    </submittedName>
</protein>
<dbReference type="PANTHER" id="PTHR23150">
    <property type="entry name" value="SULFATASE MODIFYING FACTOR 1, 2"/>
    <property type="match status" value="1"/>
</dbReference>
<dbReference type="SUPFAM" id="SSF56436">
    <property type="entry name" value="C-type lectin-like"/>
    <property type="match status" value="1"/>
</dbReference>
<feature type="compositionally biased region" description="Pro residues" evidence="1">
    <location>
        <begin position="315"/>
        <end position="327"/>
    </location>
</feature>
<dbReference type="GO" id="GO:0006508">
    <property type="term" value="P:proteolysis"/>
    <property type="evidence" value="ECO:0007669"/>
    <property type="project" value="InterPro"/>
</dbReference>
<dbReference type="AlphaFoldDB" id="A0A9X5ARJ2"/>
<dbReference type="Gene3D" id="3.40.50.1460">
    <property type="match status" value="1"/>
</dbReference>
<dbReference type="Gene3D" id="3.90.1580.10">
    <property type="entry name" value="paralog of FGE (formylglycine-generating enzyme)"/>
    <property type="match status" value="1"/>
</dbReference>
<evidence type="ECO:0000259" key="2">
    <source>
        <dbReference type="PROSITE" id="PS50208"/>
    </source>
</evidence>
<dbReference type="Pfam" id="PF03781">
    <property type="entry name" value="FGE-sulfatase"/>
    <property type="match status" value="1"/>
</dbReference>